<reference evidence="2 3" key="1">
    <citation type="submission" date="2019-10" db="EMBL/GenBank/DDBJ databases">
        <authorList>
            <person name="Palmer J.M."/>
        </authorList>
    </citation>
    <scope>NUCLEOTIDE SEQUENCE [LARGE SCALE GENOMIC DNA]</scope>
    <source>
        <strain evidence="2 3">TWF694</strain>
    </source>
</reference>
<dbReference type="EMBL" id="JAVHJO010000005">
    <property type="protein sequence ID" value="KAK6539987.1"/>
    <property type="molecule type" value="Genomic_DNA"/>
</dbReference>
<protein>
    <submittedName>
        <fullName evidence="2">Uncharacterized protein</fullName>
    </submittedName>
</protein>
<sequence>MSQHYNFSYNPQHRSRAPQPRERATKKSLSPDLVIKPPTEYTSCATQLVRIKTSKSRGLNRAYLTKQNTDTMAGDKQTRVVVGRKMRGRHLKNTRARLEEDMDLDDARVVNEEWGRDPWCCEQCYDFVMNANNDNLENIEYLREVFPDVKDLAKKEVYFGEEASDEDLKAMGLLYDSEEAEKVMQVLNETALYTSLVLPRATVYESDSESDSELDELWEIVGGKRQPVEEGSEWDVMSEF</sequence>
<organism evidence="2 3">
    <name type="scientific">Orbilia ellipsospora</name>
    <dbReference type="NCBI Taxonomy" id="2528407"/>
    <lineage>
        <taxon>Eukaryota</taxon>
        <taxon>Fungi</taxon>
        <taxon>Dikarya</taxon>
        <taxon>Ascomycota</taxon>
        <taxon>Pezizomycotina</taxon>
        <taxon>Orbiliomycetes</taxon>
        <taxon>Orbiliales</taxon>
        <taxon>Orbiliaceae</taxon>
        <taxon>Orbilia</taxon>
    </lineage>
</organism>
<feature type="region of interest" description="Disordered" evidence="1">
    <location>
        <begin position="1"/>
        <end position="30"/>
    </location>
</feature>
<accession>A0AAV9XD62</accession>
<name>A0AAV9XD62_9PEZI</name>
<proteinExistence type="predicted"/>
<comment type="caution">
    <text evidence="2">The sequence shown here is derived from an EMBL/GenBank/DDBJ whole genome shotgun (WGS) entry which is preliminary data.</text>
</comment>
<evidence type="ECO:0000313" key="2">
    <source>
        <dbReference type="EMBL" id="KAK6539987.1"/>
    </source>
</evidence>
<gene>
    <name evidence="2" type="ORF">TWF694_008820</name>
</gene>
<dbReference type="Proteomes" id="UP001365542">
    <property type="component" value="Unassembled WGS sequence"/>
</dbReference>
<evidence type="ECO:0000313" key="3">
    <source>
        <dbReference type="Proteomes" id="UP001365542"/>
    </source>
</evidence>
<dbReference type="AlphaFoldDB" id="A0AAV9XD62"/>
<keyword evidence="3" id="KW-1185">Reference proteome</keyword>
<feature type="compositionally biased region" description="Polar residues" evidence="1">
    <location>
        <begin position="1"/>
        <end position="12"/>
    </location>
</feature>
<evidence type="ECO:0000256" key="1">
    <source>
        <dbReference type="SAM" id="MobiDB-lite"/>
    </source>
</evidence>